<dbReference type="PANTHER" id="PTHR15730:SF5">
    <property type="entry name" value="SI:CH211-210B2.2-RELATED"/>
    <property type="match status" value="1"/>
</dbReference>
<dbReference type="PANTHER" id="PTHR15730">
    <property type="entry name" value="EXPERIMENTAL AUTOIMMUNE PROSTATITIS ANTIGEN 2-RELATED"/>
    <property type="match status" value="1"/>
</dbReference>
<evidence type="ECO:0000313" key="3">
    <source>
        <dbReference type="Proteomes" id="UP001311232"/>
    </source>
</evidence>
<dbReference type="InterPro" id="IPR042279">
    <property type="entry name" value="Pep_M60_3"/>
</dbReference>
<dbReference type="Proteomes" id="UP001311232">
    <property type="component" value="Unassembled WGS sequence"/>
</dbReference>
<keyword evidence="3" id="KW-1185">Reference proteome</keyword>
<reference evidence="2 3" key="1">
    <citation type="submission" date="2021-06" db="EMBL/GenBank/DDBJ databases">
        <authorList>
            <person name="Palmer J.M."/>
        </authorList>
    </citation>
    <scope>NUCLEOTIDE SEQUENCE [LARGE SCALE GENOMIC DNA]</scope>
    <source>
        <strain evidence="2 3">MEX-2019</strain>
        <tissue evidence="2">Muscle</tissue>
    </source>
</reference>
<dbReference type="Gene3D" id="1.10.390.30">
    <property type="entry name" value="Peptidase M60, enhancin-like domain 3"/>
    <property type="match status" value="1"/>
</dbReference>
<dbReference type="InterPro" id="IPR051244">
    <property type="entry name" value="TCAF"/>
</dbReference>
<dbReference type="EMBL" id="JAHHUM010001541">
    <property type="protein sequence ID" value="KAK5610689.1"/>
    <property type="molecule type" value="Genomic_DNA"/>
</dbReference>
<dbReference type="GO" id="GO:0044325">
    <property type="term" value="F:transmembrane transporter binding"/>
    <property type="evidence" value="ECO:0007669"/>
    <property type="project" value="TreeGrafter"/>
</dbReference>
<dbReference type="Pfam" id="PF17291">
    <property type="entry name" value="M60-like_N"/>
    <property type="match status" value="1"/>
</dbReference>
<accession>A0AAV9RP92</accession>
<dbReference type="Pfam" id="PF13402">
    <property type="entry name" value="Peptidase_M60"/>
    <property type="match status" value="1"/>
</dbReference>
<dbReference type="InterPro" id="IPR031161">
    <property type="entry name" value="Peptidase_M60_dom"/>
</dbReference>
<evidence type="ECO:0000259" key="1">
    <source>
        <dbReference type="PROSITE" id="PS51723"/>
    </source>
</evidence>
<sequence length="887" mass="97814">MSNPTVQSNHEMSYMSLMKGLRELDLRGPYVPSDLLLIGDHAFPLAMNSKGQVLGAASLYGRGRIVVLGHEGYLTAFPALVENALIWLRGDGSDNPSVAVHQNVKVVSDNLNSSTFQVEVVGGFSSNLKSAVYVTDAYSVGADPKDLVAFLKAGGGVLLGGQAWSWAADHPKENTLHYFDGNKVSGVAGIYFSKNQGEAEHLPVYPQIPSSWMAVVIGKDFEDDLQFLLHGVSEVAIPNGSLASEVLVHGPLSFPIATAGGGPAFLAGAYYGQGRVIVAGHEGVLSAEANASFWKNALHWLDEGRRGIVGVALKNGIKIATDSGLKMQKTGFKKDLSVFVSPSNPKEHWEEIQNFVAEGGGLLIGGHAWYWAQSHGGKNPMTDFGGNKILNQMGLSLLKTTIKAGSYKVPDPIQVVKNTYHFRHLLHQFAKHVTVDEKLSKHEEEFLKKLGSDCSTYLNMKAHDSCHYSQVVATLTDILKKSGLPQVSEKRPVKSPKDHLLLNIGAEVYKVCPDPDVLLPYLIKDNPLLSVVHNQRVKIDVKTAGREEWISTGLYLSPGMKTYVAIPAEIINKGWQIQIGCQTDHLNAAELKRAPCVHVRLPVTSEMIQVLNLWGGLIYFVAPPKTQAQGLEVVVQMAVPAPYYKSGVTTEADWSLLRMAPSPWAELEFDNIILTVPSVAVRKLEHPDELAALWNDIMKAIADLAAKPHKFPRKERFVADVQISHGMWGAIHELGHNQQRGCWEFPSHTTECTCNLWSVYVHEMVFGIKREKAHSAMTLASRNKRVKDYIKGGRKLSSWSVWVALETYMQLQEKFGWDAIKKVFAAYHEMNSFPKDNKGKMNLYAETFSQTVGMNLTGFFKAWGWPVEQATEKKLSSLPAWTDHPMV</sequence>
<dbReference type="InterPro" id="IPR035423">
    <property type="entry name" value="M60-like_N"/>
</dbReference>
<proteinExistence type="predicted"/>
<feature type="domain" description="Peptidase M60" evidence="1">
    <location>
        <begin position="547"/>
        <end position="816"/>
    </location>
</feature>
<dbReference type="Gene3D" id="3.40.390.80">
    <property type="entry name" value="Peptidase M60, enhancin-like domain 2"/>
    <property type="match status" value="1"/>
</dbReference>
<organism evidence="2 3">
    <name type="scientific">Crenichthys baileyi</name>
    <name type="common">White River springfish</name>
    <dbReference type="NCBI Taxonomy" id="28760"/>
    <lineage>
        <taxon>Eukaryota</taxon>
        <taxon>Metazoa</taxon>
        <taxon>Chordata</taxon>
        <taxon>Craniata</taxon>
        <taxon>Vertebrata</taxon>
        <taxon>Euteleostomi</taxon>
        <taxon>Actinopterygii</taxon>
        <taxon>Neopterygii</taxon>
        <taxon>Teleostei</taxon>
        <taxon>Neoteleostei</taxon>
        <taxon>Acanthomorphata</taxon>
        <taxon>Ovalentaria</taxon>
        <taxon>Atherinomorphae</taxon>
        <taxon>Cyprinodontiformes</taxon>
        <taxon>Goodeidae</taxon>
        <taxon>Crenichthys</taxon>
    </lineage>
</organism>
<dbReference type="SMART" id="SM01276">
    <property type="entry name" value="M60-like"/>
    <property type="match status" value="1"/>
</dbReference>
<name>A0AAV9RP92_9TELE</name>
<dbReference type="AlphaFoldDB" id="A0AAV9RP92"/>
<dbReference type="GO" id="GO:0005886">
    <property type="term" value="C:plasma membrane"/>
    <property type="evidence" value="ECO:0007669"/>
    <property type="project" value="TreeGrafter"/>
</dbReference>
<dbReference type="GO" id="GO:0090314">
    <property type="term" value="P:positive regulation of protein targeting to membrane"/>
    <property type="evidence" value="ECO:0007669"/>
    <property type="project" value="TreeGrafter"/>
</dbReference>
<protein>
    <recommendedName>
        <fullName evidence="1">Peptidase M60 domain-containing protein</fullName>
    </recommendedName>
</protein>
<gene>
    <name evidence="2" type="ORF">CRENBAI_001287</name>
</gene>
<dbReference type="PROSITE" id="PS51723">
    <property type="entry name" value="PEPTIDASE_M60"/>
    <property type="match status" value="1"/>
</dbReference>
<comment type="caution">
    <text evidence="2">The sequence shown here is derived from an EMBL/GenBank/DDBJ whole genome shotgun (WGS) entry which is preliminary data.</text>
</comment>
<evidence type="ECO:0000313" key="2">
    <source>
        <dbReference type="EMBL" id="KAK5610689.1"/>
    </source>
</evidence>